<organism evidence="8 9">
    <name type="scientific">Aulographum hederae CBS 113979</name>
    <dbReference type="NCBI Taxonomy" id="1176131"/>
    <lineage>
        <taxon>Eukaryota</taxon>
        <taxon>Fungi</taxon>
        <taxon>Dikarya</taxon>
        <taxon>Ascomycota</taxon>
        <taxon>Pezizomycotina</taxon>
        <taxon>Dothideomycetes</taxon>
        <taxon>Pleosporomycetidae</taxon>
        <taxon>Aulographales</taxon>
        <taxon>Aulographaceae</taxon>
    </lineage>
</organism>
<protein>
    <submittedName>
        <fullName evidence="8">Cyclohexanone 1,2-monooxygenase-like protein</fullName>
    </submittedName>
</protein>
<dbReference type="Pfam" id="PF00743">
    <property type="entry name" value="FMO-like"/>
    <property type="match status" value="1"/>
</dbReference>
<dbReference type="InterPro" id="IPR036188">
    <property type="entry name" value="FAD/NAD-bd_sf"/>
</dbReference>
<evidence type="ECO:0000256" key="4">
    <source>
        <dbReference type="ARBA" id="ARBA00022827"/>
    </source>
</evidence>
<keyword evidence="3" id="KW-0285">Flavoprotein</keyword>
<dbReference type="Gene3D" id="3.50.50.60">
    <property type="entry name" value="FAD/NAD(P)-binding domain"/>
    <property type="match status" value="2"/>
</dbReference>
<keyword evidence="5" id="KW-0521">NADP</keyword>
<comment type="cofactor">
    <cofactor evidence="1">
        <name>FAD</name>
        <dbReference type="ChEBI" id="CHEBI:57692"/>
    </cofactor>
</comment>
<evidence type="ECO:0000256" key="3">
    <source>
        <dbReference type="ARBA" id="ARBA00022630"/>
    </source>
</evidence>
<evidence type="ECO:0000256" key="5">
    <source>
        <dbReference type="ARBA" id="ARBA00022857"/>
    </source>
</evidence>
<keyword evidence="6" id="KW-0560">Oxidoreductase</keyword>
<keyword evidence="9" id="KW-1185">Reference proteome</keyword>
<proteinExistence type="inferred from homology"/>
<sequence length="558" mass="63998">MVHFRTDIAAKNERAPPQGNDTYAKELDTDVLIVGAGFGGVYLLHRLRDELGLKCKIYEAGSEMGGVWHWNCYPGARVDTQVPIYEFSMEKVYKDWTWEEKYPGYAELRRYFQHVDKVLDIRKDVALDTRVVNAHYDKPSAKWIVKTEDGRTARATYLINAVGFAAKRHFPDWKGLESFKGEMHHSSFWPEEGVDVKGKRVAVIGCGSTGVQIAQETSRQGGTITAFIRTPNLALPMRQGKLTKEEQDNNKKNYPEIMENRMKTFAGFQYDFVEKNTFDDSPEEREKFFEEMFRDGGFRFWLNTYKDMLFDKKANDEAYNFWAKKTRERISDPVKRDILAPLEMPHAFGTKRPSLEQDYYEQLDKPENTVIDVKKNPIREFTEKGIITEDGTLHEFDVIALATGFDSVTGGMKNMGLKDVEGVDLSERWKGGTWSYLGMTCNGFPNMFFLYGAQGPTAFSNGPSCVECQGNWIVEVFKKLQKEDIKYLDCTKEAEEDWRKKVVELADKTLFPNTKSWYFGDNVPGKPRESLNYAGGIPLYEKECHDVLKGGFEGFITA</sequence>
<evidence type="ECO:0000256" key="1">
    <source>
        <dbReference type="ARBA" id="ARBA00001974"/>
    </source>
</evidence>
<evidence type="ECO:0000313" key="8">
    <source>
        <dbReference type="EMBL" id="KAF1987202.1"/>
    </source>
</evidence>
<dbReference type="OrthoDB" id="66881at2759"/>
<dbReference type="InterPro" id="IPR020946">
    <property type="entry name" value="Flavin_mOase-like"/>
</dbReference>
<dbReference type="GO" id="GO:0050660">
    <property type="term" value="F:flavin adenine dinucleotide binding"/>
    <property type="evidence" value="ECO:0007669"/>
    <property type="project" value="InterPro"/>
</dbReference>
<gene>
    <name evidence="8" type="ORF">K402DRAFT_392903</name>
</gene>
<accession>A0A6G1H2C1</accession>
<dbReference type="PANTHER" id="PTHR43098:SF3">
    <property type="entry name" value="L-ORNITHINE N(5)-MONOOXYGENASE-RELATED"/>
    <property type="match status" value="1"/>
</dbReference>
<dbReference type="Proteomes" id="UP000800041">
    <property type="component" value="Unassembled WGS sequence"/>
</dbReference>
<evidence type="ECO:0000256" key="6">
    <source>
        <dbReference type="ARBA" id="ARBA00023002"/>
    </source>
</evidence>
<dbReference type="InterPro" id="IPR050775">
    <property type="entry name" value="FAD-binding_Monooxygenases"/>
</dbReference>
<dbReference type="AlphaFoldDB" id="A0A6G1H2C1"/>
<dbReference type="GO" id="GO:0050661">
    <property type="term" value="F:NADP binding"/>
    <property type="evidence" value="ECO:0007669"/>
    <property type="project" value="InterPro"/>
</dbReference>
<keyword evidence="4" id="KW-0274">FAD</keyword>
<evidence type="ECO:0000256" key="7">
    <source>
        <dbReference type="ARBA" id="ARBA00023033"/>
    </source>
</evidence>
<evidence type="ECO:0000313" key="9">
    <source>
        <dbReference type="Proteomes" id="UP000800041"/>
    </source>
</evidence>
<evidence type="ECO:0000256" key="2">
    <source>
        <dbReference type="ARBA" id="ARBA00010139"/>
    </source>
</evidence>
<comment type="similarity">
    <text evidence="2">Belongs to the FAD-binding monooxygenase family.</text>
</comment>
<reference evidence="8" key="1">
    <citation type="journal article" date="2020" name="Stud. Mycol.">
        <title>101 Dothideomycetes genomes: a test case for predicting lifestyles and emergence of pathogens.</title>
        <authorList>
            <person name="Haridas S."/>
            <person name="Albert R."/>
            <person name="Binder M."/>
            <person name="Bloem J."/>
            <person name="Labutti K."/>
            <person name="Salamov A."/>
            <person name="Andreopoulos B."/>
            <person name="Baker S."/>
            <person name="Barry K."/>
            <person name="Bills G."/>
            <person name="Bluhm B."/>
            <person name="Cannon C."/>
            <person name="Castanera R."/>
            <person name="Culley D."/>
            <person name="Daum C."/>
            <person name="Ezra D."/>
            <person name="Gonzalez J."/>
            <person name="Henrissat B."/>
            <person name="Kuo A."/>
            <person name="Liang C."/>
            <person name="Lipzen A."/>
            <person name="Lutzoni F."/>
            <person name="Magnuson J."/>
            <person name="Mondo S."/>
            <person name="Nolan M."/>
            <person name="Ohm R."/>
            <person name="Pangilinan J."/>
            <person name="Park H.-J."/>
            <person name="Ramirez L."/>
            <person name="Alfaro M."/>
            <person name="Sun H."/>
            <person name="Tritt A."/>
            <person name="Yoshinaga Y."/>
            <person name="Zwiers L.-H."/>
            <person name="Turgeon B."/>
            <person name="Goodwin S."/>
            <person name="Spatafora J."/>
            <person name="Crous P."/>
            <person name="Grigoriev I."/>
        </authorList>
    </citation>
    <scope>NUCLEOTIDE SEQUENCE</scope>
    <source>
        <strain evidence="8">CBS 113979</strain>
    </source>
</reference>
<keyword evidence="7 8" id="KW-0503">Monooxygenase</keyword>
<dbReference type="PANTHER" id="PTHR43098">
    <property type="entry name" value="L-ORNITHINE N(5)-MONOOXYGENASE-RELATED"/>
    <property type="match status" value="1"/>
</dbReference>
<dbReference type="SUPFAM" id="SSF51905">
    <property type="entry name" value="FAD/NAD(P)-binding domain"/>
    <property type="match status" value="2"/>
</dbReference>
<name>A0A6G1H2C1_9PEZI</name>
<dbReference type="GO" id="GO:0004499">
    <property type="term" value="F:N,N-dimethylaniline monooxygenase activity"/>
    <property type="evidence" value="ECO:0007669"/>
    <property type="project" value="InterPro"/>
</dbReference>
<dbReference type="EMBL" id="ML977153">
    <property type="protein sequence ID" value="KAF1987202.1"/>
    <property type="molecule type" value="Genomic_DNA"/>
</dbReference>